<sequence>MNSRTARGGGEEEDDDDDDDDVFLQPYPQQRRRQDDICDTFWPTIAILVALCLLLPLVGFVLWPQSPELEVKQWKLNGISIDSSSTQGGSILPEVGLNVSWDLLVAVENPNYVGLAYDSLMVQVLYKDSEIGEVESAGGSVAACSTANVTATVSLQATQILYNVKDLLIDVANRELPLTTYTTINGAVQLLLLKPHITVTVACEVVVDPKAQEILRQDCGLDL</sequence>
<proteinExistence type="predicted"/>
<protein>
    <submittedName>
        <fullName evidence="1">Uncharacterized protein</fullName>
    </submittedName>
</protein>
<dbReference type="Proteomes" id="UP001162992">
    <property type="component" value="Chromosome 20"/>
</dbReference>
<dbReference type="EMBL" id="CM055111">
    <property type="protein sequence ID" value="KAJ7519780.1"/>
    <property type="molecule type" value="Genomic_DNA"/>
</dbReference>
<keyword evidence="2" id="KW-1185">Reference proteome</keyword>
<gene>
    <name evidence="1" type="ORF">O6H91_20G055300</name>
</gene>
<comment type="caution">
    <text evidence="1">The sequence shown here is derived from an EMBL/GenBank/DDBJ whole genome shotgun (WGS) entry which is preliminary data.</text>
</comment>
<reference evidence="2" key="1">
    <citation type="journal article" date="2024" name="Proc. Natl. Acad. Sci. U.S.A.">
        <title>Extraordinary preservation of gene collinearity over three hundred million years revealed in homosporous lycophytes.</title>
        <authorList>
            <person name="Li C."/>
            <person name="Wickell D."/>
            <person name="Kuo L.Y."/>
            <person name="Chen X."/>
            <person name="Nie B."/>
            <person name="Liao X."/>
            <person name="Peng D."/>
            <person name="Ji J."/>
            <person name="Jenkins J."/>
            <person name="Williams M."/>
            <person name="Shu S."/>
            <person name="Plott C."/>
            <person name="Barry K."/>
            <person name="Rajasekar S."/>
            <person name="Grimwood J."/>
            <person name="Han X."/>
            <person name="Sun S."/>
            <person name="Hou Z."/>
            <person name="He W."/>
            <person name="Dai G."/>
            <person name="Sun C."/>
            <person name="Schmutz J."/>
            <person name="Leebens-Mack J.H."/>
            <person name="Li F.W."/>
            <person name="Wang L."/>
        </authorList>
    </citation>
    <scope>NUCLEOTIDE SEQUENCE [LARGE SCALE GENOMIC DNA]</scope>
    <source>
        <strain evidence="2">cv. PW_Plant_1</strain>
    </source>
</reference>
<evidence type="ECO:0000313" key="1">
    <source>
        <dbReference type="EMBL" id="KAJ7519780.1"/>
    </source>
</evidence>
<accession>A0ACC2AQM7</accession>
<evidence type="ECO:0000313" key="2">
    <source>
        <dbReference type="Proteomes" id="UP001162992"/>
    </source>
</evidence>
<organism evidence="1 2">
    <name type="scientific">Diphasiastrum complanatum</name>
    <name type="common">Issler's clubmoss</name>
    <name type="synonym">Lycopodium complanatum</name>
    <dbReference type="NCBI Taxonomy" id="34168"/>
    <lineage>
        <taxon>Eukaryota</taxon>
        <taxon>Viridiplantae</taxon>
        <taxon>Streptophyta</taxon>
        <taxon>Embryophyta</taxon>
        <taxon>Tracheophyta</taxon>
        <taxon>Lycopodiopsida</taxon>
        <taxon>Lycopodiales</taxon>
        <taxon>Lycopodiaceae</taxon>
        <taxon>Lycopodioideae</taxon>
        <taxon>Diphasiastrum</taxon>
    </lineage>
</organism>
<name>A0ACC2AQM7_DIPCM</name>